<evidence type="ECO:0000313" key="3">
    <source>
        <dbReference type="Proteomes" id="UP000217257"/>
    </source>
</evidence>
<dbReference type="AlphaFoldDB" id="A0A250J8I4"/>
<feature type="chain" id="PRO_5013372593" evidence="1">
    <location>
        <begin position="19"/>
        <end position="176"/>
    </location>
</feature>
<protein>
    <submittedName>
        <fullName evidence="2">Uncharacterized protein</fullName>
    </submittedName>
</protein>
<proteinExistence type="predicted"/>
<evidence type="ECO:0000256" key="1">
    <source>
        <dbReference type="SAM" id="SignalP"/>
    </source>
</evidence>
<name>A0A250J8I4_9BACT</name>
<dbReference type="RefSeq" id="WP_095988112.1">
    <property type="nucleotide sequence ID" value="NZ_CP022098.1"/>
</dbReference>
<reference evidence="2 3" key="1">
    <citation type="submission" date="2017-06" db="EMBL/GenBank/DDBJ databases">
        <title>Sequencing and comparative analysis of myxobacterial genomes.</title>
        <authorList>
            <person name="Rupp O."/>
            <person name="Goesmann A."/>
            <person name="Sogaard-Andersen L."/>
        </authorList>
    </citation>
    <scope>NUCLEOTIDE SEQUENCE [LARGE SCALE GENOMIC DNA]</scope>
    <source>
        <strain evidence="2 3">DSM 52655</strain>
    </source>
</reference>
<accession>A0A250J8I4</accession>
<evidence type="ECO:0000313" key="2">
    <source>
        <dbReference type="EMBL" id="ATB40205.1"/>
    </source>
</evidence>
<dbReference type="KEGG" id="cfus:CYFUS_005653"/>
<dbReference type="EMBL" id="CP022098">
    <property type="protein sequence ID" value="ATB40205.1"/>
    <property type="molecule type" value="Genomic_DNA"/>
</dbReference>
<organism evidence="2 3">
    <name type="scientific">Cystobacter fuscus</name>
    <dbReference type="NCBI Taxonomy" id="43"/>
    <lineage>
        <taxon>Bacteria</taxon>
        <taxon>Pseudomonadati</taxon>
        <taxon>Myxococcota</taxon>
        <taxon>Myxococcia</taxon>
        <taxon>Myxococcales</taxon>
        <taxon>Cystobacterineae</taxon>
        <taxon>Archangiaceae</taxon>
        <taxon>Cystobacter</taxon>
    </lineage>
</organism>
<sequence>MRPALLLLLCLLPLGVLGNPPMPGDDSIRARLKACLLVGDMACVVDQYLALKDIGRMPGWLVSFQGAFSVANRKAGKCEKVARLVHQGLVKLRQQPEVLRFTVQGDTKLLGFNEISNGVLVRSHQVALTGQHVAVKWGEKVIDAYTGLAGLPLSEYMARLSTAASSHVVYEVARAP</sequence>
<gene>
    <name evidence="2" type="ORF">CYFUS_005653</name>
</gene>
<dbReference type="Proteomes" id="UP000217257">
    <property type="component" value="Chromosome"/>
</dbReference>
<keyword evidence="1" id="KW-0732">Signal</keyword>
<feature type="signal peptide" evidence="1">
    <location>
        <begin position="1"/>
        <end position="18"/>
    </location>
</feature>